<evidence type="ECO:0000313" key="2">
    <source>
        <dbReference type="EMBL" id="KAF9467429.1"/>
    </source>
</evidence>
<dbReference type="Proteomes" id="UP000807353">
    <property type="component" value="Unassembled WGS sequence"/>
</dbReference>
<keyword evidence="1" id="KW-0472">Membrane</keyword>
<feature type="transmembrane region" description="Helical" evidence="1">
    <location>
        <begin position="40"/>
        <end position="61"/>
    </location>
</feature>
<evidence type="ECO:0000313" key="3">
    <source>
        <dbReference type="Proteomes" id="UP000807353"/>
    </source>
</evidence>
<dbReference type="OrthoDB" id="2992074at2759"/>
<keyword evidence="1" id="KW-1133">Transmembrane helix</keyword>
<name>A0A9P5YEZ2_9AGAR</name>
<accession>A0A9P5YEZ2</accession>
<gene>
    <name evidence="2" type="ORF">BDZ94DRAFT_1038292</name>
</gene>
<protein>
    <recommendedName>
        <fullName evidence="4">MARVEL domain-containing protein</fullName>
    </recommendedName>
</protein>
<evidence type="ECO:0008006" key="4">
    <source>
        <dbReference type="Google" id="ProtNLM"/>
    </source>
</evidence>
<organism evidence="2 3">
    <name type="scientific">Collybia nuda</name>
    <dbReference type="NCBI Taxonomy" id="64659"/>
    <lineage>
        <taxon>Eukaryota</taxon>
        <taxon>Fungi</taxon>
        <taxon>Dikarya</taxon>
        <taxon>Basidiomycota</taxon>
        <taxon>Agaricomycotina</taxon>
        <taxon>Agaricomycetes</taxon>
        <taxon>Agaricomycetidae</taxon>
        <taxon>Agaricales</taxon>
        <taxon>Tricholomatineae</taxon>
        <taxon>Clitocybaceae</taxon>
        <taxon>Collybia</taxon>
    </lineage>
</organism>
<evidence type="ECO:0000256" key="1">
    <source>
        <dbReference type="SAM" id="Phobius"/>
    </source>
</evidence>
<keyword evidence="1" id="KW-0812">Transmembrane</keyword>
<reference evidence="2" key="1">
    <citation type="submission" date="2020-11" db="EMBL/GenBank/DDBJ databases">
        <authorList>
            <consortium name="DOE Joint Genome Institute"/>
            <person name="Ahrendt S."/>
            <person name="Riley R."/>
            <person name="Andreopoulos W."/>
            <person name="Labutti K."/>
            <person name="Pangilinan J."/>
            <person name="Ruiz-Duenas F.J."/>
            <person name="Barrasa J.M."/>
            <person name="Sanchez-Garcia M."/>
            <person name="Camarero S."/>
            <person name="Miyauchi S."/>
            <person name="Serrano A."/>
            <person name="Linde D."/>
            <person name="Babiker R."/>
            <person name="Drula E."/>
            <person name="Ayuso-Fernandez I."/>
            <person name="Pacheco R."/>
            <person name="Padilla G."/>
            <person name="Ferreira P."/>
            <person name="Barriuso J."/>
            <person name="Kellner H."/>
            <person name="Castanera R."/>
            <person name="Alfaro M."/>
            <person name="Ramirez L."/>
            <person name="Pisabarro A.G."/>
            <person name="Kuo A."/>
            <person name="Tritt A."/>
            <person name="Lipzen A."/>
            <person name="He G."/>
            <person name="Yan M."/>
            <person name="Ng V."/>
            <person name="Cullen D."/>
            <person name="Martin F."/>
            <person name="Rosso M.-N."/>
            <person name="Henrissat B."/>
            <person name="Hibbett D."/>
            <person name="Martinez A.T."/>
            <person name="Grigoriev I.V."/>
        </authorList>
    </citation>
    <scope>NUCLEOTIDE SEQUENCE</scope>
    <source>
        <strain evidence="2">CBS 247.69</strain>
    </source>
</reference>
<dbReference type="EMBL" id="MU150237">
    <property type="protein sequence ID" value="KAF9467429.1"/>
    <property type="molecule type" value="Genomic_DNA"/>
</dbReference>
<sequence length="177" mass="19912">MTLVARNVLYGFTLSVAVVQSGFCFPLAWWDELSPHINVYGTITGLVATMTWIWMSVLIAYNNRPASIHNLTRSSSHFISNIVFAATWLVLAITLTILLRYSCFPNLTESIDGLENIWCFMNSFILGWAWLLFILTTISAVLISYFATHHGTGLPNNIALNDLEHKRKGESNMIPDN</sequence>
<feature type="transmembrane region" description="Helical" evidence="1">
    <location>
        <begin position="82"/>
        <end position="101"/>
    </location>
</feature>
<feature type="transmembrane region" description="Helical" evidence="1">
    <location>
        <begin position="121"/>
        <end position="147"/>
    </location>
</feature>
<keyword evidence="3" id="KW-1185">Reference proteome</keyword>
<proteinExistence type="predicted"/>
<comment type="caution">
    <text evidence="2">The sequence shown here is derived from an EMBL/GenBank/DDBJ whole genome shotgun (WGS) entry which is preliminary data.</text>
</comment>
<dbReference type="AlphaFoldDB" id="A0A9P5YEZ2"/>